<dbReference type="EMBL" id="LR797827">
    <property type="protein sequence ID" value="CAB4242153.1"/>
    <property type="molecule type" value="Genomic_DNA"/>
</dbReference>
<evidence type="ECO:0008006" key="3">
    <source>
        <dbReference type="Google" id="ProtNLM"/>
    </source>
</evidence>
<gene>
    <name evidence="1" type="ORF">UFOVP263_7</name>
    <name evidence="2" type="ORF">UFOVP91_56</name>
</gene>
<name>A0A6J5TCH5_9CAUD</name>
<accession>A0A6J5TCH5</accession>
<evidence type="ECO:0000313" key="1">
    <source>
        <dbReference type="EMBL" id="CAB4133800.1"/>
    </source>
</evidence>
<sequence length="137" mass="15515">MPSTPVNTKCRELGCQNRKTSRSAFCVDHGGGITEKGKTNSKLYSTAAWRNQRKAQLSKSPLCVACLLEGKVVSAEHIDHVFPHRQNAERFRKNLYQSLCPSHHTLKTQLENRGIYLYYAPTGLIQYTDADYNKILT</sequence>
<proteinExistence type="predicted"/>
<protein>
    <recommendedName>
        <fullName evidence="3">HNHc domain containing protein</fullName>
    </recommendedName>
</protein>
<dbReference type="EMBL" id="LR796275">
    <property type="protein sequence ID" value="CAB4133800.1"/>
    <property type="molecule type" value="Genomic_DNA"/>
</dbReference>
<organism evidence="2">
    <name type="scientific">uncultured Caudovirales phage</name>
    <dbReference type="NCBI Taxonomy" id="2100421"/>
    <lineage>
        <taxon>Viruses</taxon>
        <taxon>Duplodnaviria</taxon>
        <taxon>Heunggongvirae</taxon>
        <taxon>Uroviricota</taxon>
        <taxon>Caudoviricetes</taxon>
        <taxon>Peduoviridae</taxon>
        <taxon>Maltschvirus</taxon>
        <taxon>Maltschvirus maltsch</taxon>
    </lineage>
</organism>
<evidence type="ECO:0000313" key="2">
    <source>
        <dbReference type="EMBL" id="CAB4242153.1"/>
    </source>
</evidence>
<reference evidence="2" key="1">
    <citation type="submission" date="2020-05" db="EMBL/GenBank/DDBJ databases">
        <authorList>
            <person name="Chiriac C."/>
            <person name="Salcher M."/>
            <person name="Ghai R."/>
            <person name="Kavagutti S V."/>
        </authorList>
    </citation>
    <scope>NUCLEOTIDE SEQUENCE</scope>
</reference>